<evidence type="ECO:0000313" key="2">
    <source>
        <dbReference type="EMBL" id="CAJ0883920.1"/>
    </source>
</evidence>
<feature type="region of interest" description="Disordered" evidence="1">
    <location>
        <begin position="27"/>
        <end position="57"/>
    </location>
</feature>
<protein>
    <submittedName>
        <fullName evidence="2">Uncharacterized protein</fullName>
    </submittedName>
</protein>
<feature type="compositionally biased region" description="Basic and acidic residues" evidence="1">
    <location>
        <begin position="38"/>
        <end position="51"/>
    </location>
</feature>
<reference evidence="2" key="1">
    <citation type="submission" date="2023-07" db="EMBL/GenBank/DDBJ databases">
        <authorList>
            <person name="Pelsma A.J. K."/>
        </authorList>
    </citation>
    <scope>NUCLEOTIDE SEQUENCE</scope>
</reference>
<name>A0AA48M5B6_9ZZZZ</name>
<proteinExistence type="predicted"/>
<dbReference type="EMBL" id="OY288114">
    <property type="protein sequence ID" value="CAJ0883920.1"/>
    <property type="molecule type" value="Genomic_DNA"/>
</dbReference>
<accession>A0AA48M5B6</accession>
<organism evidence="2">
    <name type="scientific">freshwater sediment metagenome</name>
    <dbReference type="NCBI Taxonomy" id="556182"/>
    <lineage>
        <taxon>unclassified sequences</taxon>
        <taxon>metagenomes</taxon>
        <taxon>ecological metagenomes</taxon>
    </lineage>
</organism>
<sequence length="57" mass="6496">MRRAQQDRDPIKEFIMSVAPRLEGVIKSGLPARNRPGFSEKTRSKQTRRSEAILGTQ</sequence>
<dbReference type="AlphaFoldDB" id="A0AA48M5B6"/>
<gene>
    <name evidence="2" type="ORF">AMST5_03476</name>
</gene>
<evidence type="ECO:0000256" key="1">
    <source>
        <dbReference type="SAM" id="MobiDB-lite"/>
    </source>
</evidence>